<feature type="compositionally biased region" description="Low complexity" evidence="1">
    <location>
        <begin position="120"/>
        <end position="129"/>
    </location>
</feature>
<feature type="region of interest" description="Disordered" evidence="1">
    <location>
        <begin position="58"/>
        <end position="79"/>
    </location>
</feature>
<evidence type="ECO:0000313" key="3">
    <source>
        <dbReference type="Proteomes" id="UP000712600"/>
    </source>
</evidence>
<protein>
    <submittedName>
        <fullName evidence="2">Uncharacterized protein</fullName>
    </submittedName>
</protein>
<sequence>MLFDGPCGGMYSISYNKSPPSSLVSDVAVSVNLWIRFIRIAGSNARDNPSRLVVEEKGKDIADSPIPTRDASATGSPVDDFDSIHRDALRDTENMTLSHRLLVADAHRLIRDEGADRVEVGSSDVSGSESRGGDKSDTAAGFEGGDADAFGRSPTPSRRVHKRVCFDQIDCCPTIYHPGGIFEELLPLPAGLLFDPRAQSWGNVFGSFRHPNTIAYPEKFFESAQAVVAHSHIRWPDLSREWIRRQQARIAIVDWESRLPCVLGPRKLRLPLFTRKQ</sequence>
<reference evidence="2" key="1">
    <citation type="submission" date="2019-12" db="EMBL/GenBank/DDBJ databases">
        <title>Genome sequencing and annotation of Brassica cretica.</title>
        <authorList>
            <person name="Studholme D.J."/>
            <person name="Sarris P."/>
        </authorList>
    </citation>
    <scope>NUCLEOTIDE SEQUENCE</scope>
    <source>
        <strain evidence="2">PFS-109/04</strain>
        <tissue evidence="2">Leaf</tissue>
    </source>
</reference>
<dbReference type="AlphaFoldDB" id="A0A8S9QRF5"/>
<accession>A0A8S9QRF5</accession>
<dbReference type="Proteomes" id="UP000712600">
    <property type="component" value="Unassembled WGS sequence"/>
</dbReference>
<proteinExistence type="predicted"/>
<organism evidence="2 3">
    <name type="scientific">Brassica cretica</name>
    <name type="common">Mustard</name>
    <dbReference type="NCBI Taxonomy" id="69181"/>
    <lineage>
        <taxon>Eukaryota</taxon>
        <taxon>Viridiplantae</taxon>
        <taxon>Streptophyta</taxon>
        <taxon>Embryophyta</taxon>
        <taxon>Tracheophyta</taxon>
        <taxon>Spermatophyta</taxon>
        <taxon>Magnoliopsida</taxon>
        <taxon>eudicotyledons</taxon>
        <taxon>Gunneridae</taxon>
        <taxon>Pentapetalae</taxon>
        <taxon>rosids</taxon>
        <taxon>malvids</taxon>
        <taxon>Brassicales</taxon>
        <taxon>Brassicaceae</taxon>
        <taxon>Brassiceae</taxon>
        <taxon>Brassica</taxon>
    </lineage>
</organism>
<evidence type="ECO:0000313" key="2">
    <source>
        <dbReference type="EMBL" id="KAF3556442.1"/>
    </source>
</evidence>
<dbReference type="EMBL" id="QGKX02000996">
    <property type="protein sequence ID" value="KAF3556442.1"/>
    <property type="molecule type" value="Genomic_DNA"/>
</dbReference>
<evidence type="ECO:0000256" key="1">
    <source>
        <dbReference type="SAM" id="MobiDB-lite"/>
    </source>
</evidence>
<gene>
    <name evidence="2" type="ORF">F2Q69_00014356</name>
</gene>
<feature type="region of interest" description="Disordered" evidence="1">
    <location>
        <begin position="115"/>
        <end position="155"/>
    </location>
</feature>
<name>A0A8S9QRF5_BRACR</name>
<comment type="caution">
    <text evidence="2">The sequence shown here is derived from an EMBL/GenBank/DDBJ whole genome shotgun (WGS) entry which is preliminary data.</text>
</comment>